<reference evidence="3" key="1">
    <citation type="submission" date="2018-01" db="EMBL/GenBank/DDBJ databases">
        <authorList>
            <person name="Mao J.F."/>
        </authorList>
    </citation>
    <scope>NUCLEOTIDE SEQUENCE</scope>
    <source>
        <strain evidence="3">Huo1</strain>
        <tissue evidence="3">Leaf</tissue>
    </source>
</reference>
<dbReference type="AlphaFoldDB" id="A0A8X8XHK2"/>
<proteinExistence type="predicted"/>
<gene>
    <name evidence="3" type="ORF">SASPL_126620</name>
</gene>
<accession>A0A8X8XHK2</accession>
<dbReference type="InterPro" id="IPR007306">
    <property type="entry name" value="Rit1"/>
</dbReference>
<dbReference type="SUPFAM" id="SSF52058">
    <property type="entry name" value="L domain-like"/>
    <property type="match status" value="1"/>
</dbReference>
<dbReference type="Gene3D" id="3.80.10.10">
    <property type="entry name" value="Ribonuclease Inhibitor"/>
    <property type="match status" value="1"/>
</dbReference>
<organism evidence="3">
    <name type="scientific">Salvia splendens</name>
    <name type="common">Scarlet sage</name>
    <dbReference type="NCBI Taxonomy" id="180675"/>
    <lineage>
        <taxon>Eukaryota</taxon>
        <taxon>Viridiplantae</taxon>
        <taxon>Streptophyta</taxon>
        <taxon>Embryophyta</taxon>
        <taxon>Tracheophyta</taxon>
        <taxon>Spermatophyta</taxon>
        <taxon>Magnoliopsida</taxon>
        <taxon>eudicotyledons</taxon>
        <taxon>Gunneridae</taxon>
        <taxon>Pentapetalae</taxon>
        <taxon>asterids</taxon>
        <taxon>lamiids</taxon>
        <taxon>Lamiales</taxon>
        <taxon>Lamiaceae</taxon>
        <taxon>Nepetoideae</taxon>
        <taxon>Mentheae</taxon>
        <taxon>Salviinae</taxon>
        <taxon>Salvia</taxon>
        <taxon>Salvia subgen. Calosphace</taxon>
        <taxon>core Calosphace</taxon>
    </lineage>
</organism>
<dbReference type="InterPro" id="IPR033421">
    <property type="entry name" value="Rit1_DUSP-like"/>
</dbReference>
<protein>
    <recommendedName>
        <fullName evidence="5">tRNA A64-2'-O-ribosylphosphate transferase</fullName>
    </recommendedName>
</protein>
<dbReference type="GO" id="GO:0005737">
    <property type="term" value="C:cytoplasm"/>
    <property type="evidence" value="ECO:0007669"/>
    <property type="project" value="TreeGrafter"/>
</dbReference>
<evidence type="ECO:0008006" key="5">
    <source>
        <dbReference type="Google" id="ProtNLM"/>
    </source>
</evidence>
<evidence type="ECO:0000313" key="4">
    <source>
        <dbReference type="Proteomes" id="UP000298416"/>
    </source>
</evidence>
<dbReference type="Proteomes" id="UP000298416">
    <property type="component" value="Unassembled WGS sequence"/>
</dbReference>
<evidence type="ECO:0000259" key="2">
    <source>
        <dbReference type="Pfam" id="PF17184"/>
    </source>
</evidence>
<feature type="domain" description="Rit1 DUSP-like" evidence="1">
    <location>
        <begin position="290"/>
        <end position="382"/>
    </location>
</feature>
<evidence type="ECO:0000313" key="3">
    <source>
        <dbReference type="EMBL" id="KAG6413905.1"/>
    </source>
</evidence>
<feature type="domain" description="Rit1 N-terminal" evidence="2">
    <location>
        <begin position="50"/>
        <end position="88"/>
    </location>
</feature>
<dbReference type="Pfam" id="PF04179">
    <property type="entry name" value="Init_tRNA_PT"/>
    <property type="match status" value="1"/>
</dbReference>
<dbReference type="GO" id="GO:0019988">
    <property type="term" value="P:charged-tRNA amino acid modification"/>
    <property type="evidence" value="ECO:0007669"/>
    <property type="project" value="InterPro"/>
</dbReference>
<sequence length="599" mass="67882">MEEEEQRRSQNIYKICRSIKRRDSSLYNALRSIYEDSIFVGEIAQLWPELPLLSHISQKGGCIIVDSTRKGKRFPDSMDCSLYLPLWVSQTEKEMIEKRLEGWDMELEASGADIASIALALRKPLRPLWISQKLGSQKRTTSEFSWNYIAGAGDDEESWARGLSPDLFWKHVNDIIRSGPDTCNQKIANIVEKDRVCRAHRGEHAPQLSVRASKCPGSANEFLIEESLQLDSGTIPEDDKSSYHHRISFLGSTNIAVCKSLLAMEAPPTCCILNCDRESFSVSLHNPGMYLHLPILDSKLDRFSLLRNLPSALTFAQSQLRQGNTLLICCCNGEDISVCVCLAVFTSFFDEAGNFDDGRSFAKRELTKLELRRRYSKLQTFEVSENHFECEVPRDLCANKVLRGVVVFDNKLTGGLPDSLGDCNSLEIVRVHDKKFSGRIPDGIWTLENLTELMKLHKAKAGFRLNLEAHSIPEAKFHRSNHIVELKRQRIKLEVESIPETSKLLVYEYMESRSLDRWLHSTNRSCNISGSVHHVAVGAAQEYAQTRRVSEKIDGVVLFELITGKEGHYAWIEVYQATSTFPSSRPAMKDSLWPKAAHQ</sequence>
<dbReference type="InterPro" id="IPR029021">
    <property type="entry name" value="Prot-tyrosine_phosphatase-like"/>
</dbReference>
<dbReference type="InterPro" id="IPR033449">
    <property type="entry name" value="Rit1_N"/>
</dbReference>
<comment type="caution">
    <text evidence="3">The sequence shown here is derived from an EMBL/GenBank/DDBJ whole genome shotgun (WGS) entry which is preliminary data.</text>
</comment>
<dbReference type="Pfam" id="PF17184">
    <property type="entry name" value="Rit1_C"/>
    <property type="match status" value="2"/>
</dbReference>
<dbReference type="PANTHER" id="PTHR31811">
    <property type="entry name" value="TRNA A64-2'-O-RIBOSYLPHOSPHATE TRANSFERASE"/>
    <property type="match status" value="1"/>
</dbReference>
<evidence type="ECO:0000259" key="1">
    <source>
        <dbReference type="Pfam" id="PF04179"/>
    </source>
</evidence>
<dbReference type="Gene3D" id="3.90.190.10">
    <property type="entry name" value="Protein tyrosine phosphatase superfamily"/>
    <property type="match status" value="1"/>
</dbReference>
<dbReference type="EMBL" id="PNBA02000009">
    <property type="protein sequence ID" value="KAG6413905.1"/>
    <property type="molecule type" value="Genomic_DNA"/>
</dbReference>
<dbReference type="InterPro" id="IPR032675">
    <property type="entry name" value="LRR_dom_sf"/>
</dbReference>
<dbReference type="PANTHER" id="PTHR31811:SF0">
    <property type="entry name" value="TRNA A64-2'-O-RIBOSYLPHOSPHATE TRANSFERASE"/>
    <property type="match status" value="1"/>
</dbReference>
<keyword evidence="4" id="KW-1185">Reference proteome</keyword>
<reference evidence="3" key="2">
    <citation type="submission" date="2020-08" db="EMBL/GenBank/DDBJ databases">
        <title>Plant Genome Project.</title>
        <authorList>
            <person name="Zhang R.-G."/>
        </authorList>
    </citation>
    <scope>NUCLEOTIDE SEQUENCE</scope>
    <source>
        <strain evidence="3">Huo1</strain>
        <tissue evidence="3">Leaf</tissue>
    </source>
</reference>
<dbReference type="GO" id="GO:0043399">
    <property type="term" value="F:tRNA adenosine(64)-2'-O-ribosylphosphate transferase activity"/>
    <property type="evidence" value="ECO:0007669"/>
    <property type="project" value="InterPro"/>
</dbReference>
<feature type="domain" description="Rit1 N-terminal" evidence="2">
    <location>
        <begin position="136"/>
        <end position="192"/>
    </location>
</feature>
<name>A0A8X8XHK2_SALSN</name>